<proteinExistence type="predicted"/>
<evidence type="ECO:0000313" key="1">
    <source>
        <dbReference type="EMBL" id="KAL0105305.1"/>
    </source>
</evidence>
<name>A0AAW2EQX5_9HYME</name>
<dbReference type="Proteomes" id="UP001430953">
    <property type="component" value="Unassembled WGS sequence"/>
</dbReference>
<protein>
    <submittedName>
        <fullName evidence="1">Uncharacterized protein</fullName>
    </submittedName>
</protein>
<evidence type="ECO:0000313" key="2">
    <source>
        <dbReference type="Proteomes" id="UP001430953"/>
    </source>
</evidence>
<accession>A0AAW2EQX5</accession>
<dbReference type="EMBL" id="JADYXP020000019">
    <property type="protein sequence ID" value="KAL0105305.1"/>
    <property type="molecule type" value="Genomic_DNA"/>
</dbReference>
<reference evidence="1 2" key="1">
    <citation type="submission" date="2023-03" db="EMBL/GenBank/DDBJ databases">
        <title>High recombination rates correlate with genetic variation in Cardiocondyla obscurior ants.</title>
        <authorList>
            <person name="Errbii M."/>
        </authorList>
    </citation>
    <scope>NUCLEOTIDE SEQUENCE [LARGE SCALE GENOMIC DNA]</scope>
    <source>
        <strain evidence="1">Alpha-2009</strain>
        <tissue evidence="1">Whole body</tissue>
    </source>
</reference>
<comment type="caution">
    <text evidence="1">The sequence shown here is derived from an EMBL/GenBank/DDBJ whole genome shotgun (WGS) entry which is preliminary data.</text>
</comment>
<sequence>MEQSFRHSSLSTRRRVAVNSVHGIRDAFVSRNTAGFSIEPMTRIGKITESEAAPASIPRPYARCDV</sequence>
<keyword evidence="2" id="KW-1185">Reference proteome</keyword>
<gene>
    <name evidence="1" type="ORF">PUN28_016746</name>
</gene>
<organism evidence="1 2">
    <name type="scientific">Cardiocondyla obscurior</name>
    <dbReference type="NCBI Taxonomy" id="286306"/>
    <lineage>
        <taxon>Eukaryota</taxon>
        <taxon>Metazoa</taxon>
        <taxon>Ecdysozoa</taxon>
        <taxon>Arthropoda</taxon>
        <taxon>Hexapoda</taxon>
        <taxon>Insecta</taxon>
        <taxon>Pterygota</taxon>
        <taxon>Neoptera</taxon>
        <taxon>Endopterygota</taxon>
        <taxon>Hymenoptera</taxon>
        <taxon>Apocrita</taxon>
        <taxon>Aculeata</taxon>
        <taxon>Formicoidea</taxon>
        <taxon>Formicidae</taxon>
        <taxon>Myrmicinae</taxon>
        <taxon>Cardiocondyla</taxon>
    </lineage>
</organism>
<dbReference type="AlphaFoldDB" id="A0AAW2EQX5"/>